<evidence type="ECO:0000256" key="17">
    <source>
        <dbReference type="ARBA" id="ARBA00023237"/>
    </source>
</evidence>
<comment type="caution">
    <text evidence="19">The sequence shown here is derived from an EMBL/GenBank/DDBJ whole genome shotgun (WGS) entry which is preliminary data.</text>
</comment>
<dbReference type="PRINTS" id="PR01486">
    <property type="entry name" value="PHPHLIPASEA1"/>
</dbReference>
<keyword evidence="16" id="KW-0472">Membrane</keyword>
<evidence type="ECO:0000256" key="9">
    <source>
        <dbReference type="ARBA" id="ARBA00022692"/>
    </source>
</evidence>
<dbReference type="RefSeq" id="WP_315946765.1">
    <property type="nucleotide sequence ID" value="NZ_JAWCUA010000007.1"/>
</dbReference>
<evidence type="ECO:0000256" key="12">
    <source>
        <dbReference type="ARBA" id="ARBA00022801"/>
    </source>
</evidence>
<evidence type="ECO:0000313" key="19">
    <source>
        <dbReference type="EMBL" id="MDU0113165.1"/>
    </source>
</evidence>
<evidence type="ECO:0000313" key="20">
    <source>
        <dbReference type="Proteomes" id="UP001257914"/>
    </source>
</evidence>
<evidence type="ECO:0000256" key="13">
    <source>
        <dbReference type="ARBA" id="ARBA00022837"/>
    </source>
</evidence>
<keyword evidence="15 18" id="KW-0443">Lipid metabolism</keyword>
<feature type="chain" id="PRO_5044969158" description="Phospholipase A1" evidence="18">
    <location>
        <begin position="22"/>
        <end position="343"/>
    </location>
</feature>
<dbReference type="PANTHER" id="PTHR40457:SF1">
    <property type="entry name" value="PHOSPHOLIPASE A1"/>
    <property type="match status" value="1"/>
</dbReference>
<organism evidence="19 20">
    <name type="scientific">Psychrosphaera aquimarina</name>
    <dbReference type="NCBI Taxonomy" id="2044854"/>
    <lineage>
        <taxon>Bacteria</taxon>
        <taxon>Pseudomonadati</taxon>
        <taxon>Pseudomonadota</taxon>
        <taxon>Gammaproteobacteria</taxon>
        <taxon>Alteromonadales</taxon>
        <taxon>Pseudoalteromonadaceae</taxon>
        <taxon>Psychrosphaera</taxon>
    </lineage>
</organism>
<dbReference type="InterPro" id="IPR036541">
    <property type="entry name" value="PLipase_A1_sf"/>
</dbReference>
<evidence type="ECO:0000256" key="1">
    <source>
        <dbReference type="ARBA" id="ARBA00000111"/>
    </source>
</evidence>
<keyword evidence="10 18" id="KW-0479">Metal-binding</keyword>
<evidence type="ECO:0000256" key="4">
    <source>
        <dbReference type="ARBA" id="ARBA00011702"/>
    </source>
</evidence>
<dbReference type="EC" id="3.1.1.4" evidence="6 18"/>
<dbReference type="SUPFAM" id="SSF56931">
    <property type="entry name" value="Outer membrane phospholipase A (OMPLA)"/>
    <property type="match status" value="1"/>
</dbReference>
<dbReference type="EC" id="3.1.1.32" evidence="5 18"/>
<comment type="subunit">
    <text evidence="4 18">Homodimer; dimerization is reversible, and the dimeric form is the active one.</text>
</comment>
<comment type="function">
    <text evidence="18">Hydrolysis of phosphatidylcholine with phospholipase A2 (EC 3.1.1.4) and phospholipase A1 (EC 3.1.1.32) activities.</text>
</comment>
<dbReference type="Pfam" id="PF02253">
    <property type="entry name" value="PLA1"/>
    <property type="match status" value="1"/>
</dbReference>
<dbReference type="Gene3D" id="2.40.230.10">
    <property type="entry name" value="Phospholipase A1"/>
    <property type="match status" value="1"/>
</dbReference>
<feature type="signal peptide" evidence="18">
    <location>
        <begin position="1"/>
        <end position="21"/>
    </location>
</feature>
<keyword evidence="12 18" id="KW-0378">Hydrolase</keyword>
<evidence type="ECO:0000256" key="7">
    <source>
        <dbReference type="ARBA" id="ARBA00021726"/>
    </source>
</evidence>
<proteinExistence type="inferred from homology"/>
<keyword evidence="17 18" id="KW-0998">Cell outer membrane</keyword>
<evidence type="ECO:0000256" key="5">
    <source>
        <dbReference type="ARBA" id="ARBA00013179"/>
    </source>
</evidence>
<keyword evidence="8" id="KW-1134">Transmembrane beta strand</keyword>
<evidence type="ECO:0000256" key="18">
    <source>
        <dbReference type="RuleBase" id="RU366027"/>
    </source>
</evidence>
<keyword evidence="11 18" id="KW-0732">Signal</keyword>
<gene>
    <name evidence="19" type="ORF">RT723_09175</name>
</gene>
<evidence type="ECO:0000256" key="3">
    <source>
        <dbReference type="ARBA" id="ARBA00010525"/>
    </source>
</evidence>
<reference evidence="19 20" key="1">
    <citation type="submission" date="2023-10" db="EMBL/GenBank/DDBJ databases">
        <title>Psychrosphaera aquimaarina strain SW33 isolated from seawater.</title>
        <authorList>
            <person name="Bayburt H."/>
            <person name="Kim J.M."/>
            <person name="Choi B.J."/>
            <person name="Jeon C.O."/>
        </authorList>
    </citation>
    <scope>NUCLEOTIDE SEQUENCE [LARGE SCALE GENOMIC DNA]</scope>
    <source>
        <strain evidence="19 20">KCTC 52743</strain>
    </source>
</reference>
<comment type="catalytic activity">
    <reaction evidence="1 18">
        <text>a 1,2-diacyl-sn-glycero-3-phosphocholine + H2O = a 2-acyl-sn-glycero-3-phosphocholine + a fatty acid + H(+)</text>
        <dbReference type="Rhea" id="RHEA:18689"/>
        <dbReference type="ChEBI" id="CHEBI:15377"/>
        <dbReference type="ChEBI" id="CHEBI:15378"/>
        <dbReference type="ChEBI" id="CHEBI:28868"/>
        <dbReference type="ChEBI" id="CHEBI:57643"/>
        <dbReference type="ChEBI" id="CHEBI:57875"/>
        <dbReference type="EC" id="3.1.1.32"/>
    </reaction>
</comment>
<comment type="subcellular location">
    <subcellularLocation>
        <location evidence="18">Cell outer membrane</location>
        <topology evidence="18">Multi-pass membrane protein</topology>
    </subcellularLocation>
    <text evidence="18">One of the very few enzymes located there.</text>
</comment>
<evidence type="ECO:0000256" key="10">
    <source>
        <dbReference type="ARBA" id="ARBA00022723"/>
    </source>
</evidence>
<evidence type="ECO:0000256" key="8">
    <source>
        <dbReference type="ARBA" id="ARBA00022452"/>
    </source>
</evidence>
<comment type="cofactor">
    <cofactor evidence="18">
        <name>Ca(2+)</name>
        <dbReference type="ChEBI" id="CHEBI:29108"/>
    </cofactor>
    <text evidence="18">Binds 1 Ca(2+) ion per monomer. In the dimeric form the Ca(2+) is bound by different amino acids with binding of each Ca(2+) shared with ligands coming from each monomer. The Ca(2+) ion may have a role in catalysis.</text>
</comment>
<dbReference type="PANTHER" id="PTHR40457">
    <property type="entry name" value="PHOSPHOLIPASE A1"/>
    <property type="match status" value="1"/>
</dbReference>
<dbReference type="Proteomes" id="UP001257914">
    <property type="component" value="Unassembled WGS sequence"/>
</dbReference>
<evidence type="ECO:0000256" key="2">
    <source>
        <dbReference type="ARBA" id="ARBA00001604"/>
    </source>
</evidence>
<keyword evidence="14 18" id="KW-0442">Lipid degradation</keyword>
<evidence type="ECO:0000256" key="11">
    <source>
        <dbReference type="ARBA" id="ARBA00022729"/>
    </source>
</evidence>
<dbReference type="EMBL" id="JAWCUA010000007">
    <property type="protein sequence ID" value="MDU0113165.1"/>
    <property type="molecule type" value="Genomic_DNA"/>
</dbReference>
<evidence type="ECO:0000256" key="6">
    <source>
        <dbReference type="ARBA" id="ARBA00013278"/>
    </source>
</evidence>
<dbReference type="InterPro" id="IPR003187">
    <property type="entry name" value="PLipase_A1"/>
</dbReference>
<comment type="similarity">
    <text evidence="3 18">Belongs to the phospholipase A1 family.</text>
</comment>
<protein>
    <recommendedName>
        <fullName evidence="7 18">Phospholipase A1</fullName>
        <ecNumber evidence="5 18">3.1.1.32</ecNumber>
        <ecNumber evidence="6 18">3.1.1.4</ecNumber>
    </recommendedName>
    <alternativeName>
        <fullName evidence="18">Phosphatidylcholine 1-acylhydrolase</fullName>
    </alternativeName>
</protein>
<evidence type="ECO:0000256" key="16">
    <source>
        <dbReference type="ARBA" id="ARBA00023136"/>
    </source>
</evidence>
<keyword evidence="20" id="KW-1185">Reference proteome</keyword>
<evidence type="ECO:0000256" key="15">
    <source>
        <dbReference type="ARBA" id="ARBA00023098"/>
    </source>
</evidence>
<evidence type="ECO:0000256" key="14">
    <source>
        <dbReference type="ARBA" id="ARBA00022963"/>
    </source>
</evidence>
<name>A0ABU3R166_9GAMM</name>
<keyword evidence="13 18" id="KW-0106">Calcium</keyword>
<sequence>MKLPALLSIFAFTIFTSQLHALETIEDQYEEFNYLKKIEECIDDIVNSSLYDGSQDKVNQYCKVKIIKKDFNPGRYAKRILEEKMTELNPFVITPHKPSYILPIVISDNFNSKEYEYFDGYAEGMKEVEAKYQLSFKIPLNTGDIFIRGDGAYFAMTIQAWWQLYSSQISKPFRETNYQPELFYRAPLPWNPFGGNTGFMLAFEHQSNGQTQILSRSWNRIIGSLIYEKGDYMFMLKPWHRIRESDKTDPLSPKGDDNPDIEDYMGNYELYGAYAYNDNNKLSVLIRKNWRTGNGAIELNYTYPLYGKLIGTIQYFSGYGESMIDYNHKQQKLGLGIALTEIF</sequence>
<comment type="catalytic activity">
    <reaction evidence="2 18">
        <text>a 1,2-diacyl-sn-glycero-3-phosphocholine + H2O = a 1-acyl-sn-glycero-3-phosphocholine + a fatty acid + H(+)</text>
        <dbReference type="Rhea" id="RHEA:15801"/>
        <dbReference type="ChEBI" id="CHEBI:15377"/>
        <dbReference type="ChEBI" id="CHEBI:15378"/>
        <dbReference type="ChEBI" id="CHEBI:28868"/>
        <dbReference type="ChEBI" id="CHEBI:57643"/>
        <dbReference type="ChEBI" id="CHEBI:58168"/>
        <dbReference type="EC" id="3.1.1.4"/>
    </reaction>
</comment>
<keyword evidence="9" id="KW-0812">Transmembrane</keyword>
<accession>A0ABU3R166</accession>
<dbReference type="CDD" id="cd00541">
    <property type="entry name" value="OMPLA"/>
    <property type="match status" value="1"/>
</dbReference>